<accession>A0A7W9WYH7</accession>
<evidence type="ECO:0000256" key="2">
    <source>
        <dbReference type="ARBA" id="ARBA00022679"/>
    </source>
</evidence>
<organism evidence="4 5">
    <name type="scientific">Massilia aurea</name>
    <dbReference type="NCBI Taxonomy" id="373040"/>
    <lineage>
        <taxon>Bacteria</taxon>
        <taxon>Pseudomonadati</taxon>
        <taxon>Pseudomonadota</taxon>
        <taxon>Betaproteobacteria</taxon>
        <taxon>Burkholderiales</taxon>
        <taxon>Oxalobacteraceae</taxon>
        <taxon>Telluria group</taxon>
        <taxon>Massilia</taxon>
    </lineage>
</organism>
<dbReference type="GO" id="GO:0009312">
    <property type="term" value="P:oligosaccharide biosynthetic process"/>
    <property type="evidence" value="ECO:0007669"/>
    <property type="project" value="InterPro"/>
</dbReference>
<evidence type="ECO:0000256" key="3">
    <source>
        <dbReference type="ARBA" id="ARBA00022691"/>
    </source>
</evidence>
<sequence length="204" mass="22695">MRDAQPLAHFETLYAQSDDPWDVRSAWYEQRKRAILLASLGKPHYRSAFEPGCGNGEMSVALAARCDRLLACDGATSALDAARRRVPDAATRGIRFETRRLPADWPLDDTFDLVVLSELLYYFDEDAIASMLAGAAANLAPDGELVLCHYLHDFDDRITPTATVHDIADALPGLRRALHHRDEAFVLDVWRPVAPLQKIQGEPA</sequence>
<proteinExistence type="predicted"/>
<evidence type="ECO:0000313" key="5">
    <source>
        <dbReference type="Proteomes" id="UP000540787"/>
    </source>
</evidence>
<keyword evidence="1 4" id="KW-0489">Methyltransferase</keyword>
<dbReference type="RefSeq" id="WP_183552366.1">
    <property type="nucleotide sequence ID" value="NZ_JACHBX010000001.1"/>
</dbReference>
<evidence type="ECO:0000256" key="1">
    <source>
        <dbReference type="ARBA" id="ARBA00022603"/>
    </source>
</evidence>
<dbReference type="Pfam" id="PF05401">
    <property type="entry name" value="NodS"/>
    <property type="match status" value="1"/>
</dbReference>
<reference evidence="4 5" key="1">
    <citation type="submission" date="2020-08" db="EMBL/GenBank/DDBJ databases">
        <title>The Agave Microbiome: Exploring the role of microbial communities in plant adaptations to desert environments.</title>
        <authorList>
            <person name="Partida-Martinez L.P."/>
        </authorList>
    </citation>
    <scope>NUCLEOTIDE SEQUENCE [LARGE SCALE GENOMIC DNA]</scope>
    <source>
        <strain evidence="4 5">AT3.2</strain>
    </source>
</reference>
<dbReference type="GO" id="GO:0032259">
    <property type="term" value="P:methylation"/>
    <property type="evidence" value="ECO:0007669"/>
    <property type="project" value="UniProtKB-KW"/>
</dbReference>
<dbReference type="Gene3D" id="3.40.50.150">
    <property type="entry name" value="Vaccinia Virus protein VP39"/>
    <property type="match status" value="1"/>
</dbReference>
<comment type="caution">
    <text evidence="4">The sequence shown here is derived from an EMBL/GenBank/DDBJ whole genome shotgun (WGS) entry which is preliminary data.</text>
</comment>
<name>A0A7W9WYH7_9BURK</name>
<protein>
    <submittedName>
        <fullName evidence="4">SAM-dependent methyltransferase</fullName>
    </submittedName>
</protein>
<dbReference type="PANTHER" id="PTHR43464">
    <property type="entry name" value="METHYLTRANSFERASE"/>
    <property type="match status" value="1"/>
</dbReference>
<gene>
    <name evidence="4" type="ORF">HD842_001253</name>
</gene>
<dbReference type="EMBL" id="JACHBX010000001">
    <property type="protein sequence ID" value="MBB6133142.1"/>
    <property type="molecule type" value="Genomic_DNA"/>
</dbReference>
<dbReference type="InterPro" id="IPR008715">
    <property type="entry name" value="SAM-MeTfrase_NodS-like"/>
</dbReference>
<dbReference type="SUPFAM" id="SSF53335">
    <property type="entry name" value="S-adenosyl-L-methionine-dependent methyltransferases"/>
    <property type="match status" value="1"/>
</dbReference>
<keyword evidence="2 4" id="KW-0808">Transferase</keyword>
<dbReference type="InterPro" id="IPR029063">
    <property type="entry name" value="SAM-dependent_MTases_sf"/>
</dbReference>
<keyword evidence="3" id="KW-0949">S-adenosyl-L-methionine</keyword>
<dbReference type="GO" id="GO:0008757">
    <property type="term" value="F:S-adenosylmethionine-dependent methyltransferase activity"/>
    <property type="evidence" value="ECO:0007669"/>
    <property type="project" value="InterPro"/>
</dbReference>
<dbReference type="PANTHER" id="PTHR43464:SF19">
    <property type="entry name" value="UBIQUINONE BIOSYNTHESIS O-METHYLTRANSFERASE, MITOCHONDRIAL"/>
    <property type="match status" value="1"/>
</dbReference>
<evidence type="ECO:0000313" key="4">
    <source>
        <dbReference type="EMBL" id="MBB6133142.1"/>
    </source>
</evidence>
<dbReference type="Proteomes" id="UP000540787">
    <property type="component" value="Unassembled WGS sequence"/>
</dbReference>
<keyword evidence="5" id="KW-1185">Reference proteome</keyword>
<dbReference type="AlphaFoldDB" id="A0A7W9WYH7"/>
<dbReference type="CDD" id="cd02440">
    <property type="entry name" value="AdoMet_MTases"/>
    <property type="match status" value="1"/>
</dbReference>